<keyword evidence="2" id="KW-1185">Reference proteome</keyword>
<protein>
    <recommendedName>
        <fullName evidence="3">Lipoprotein</fullName>
    </recommendedName>
</protein>
<dbReference type="EMBL" id="AP025028">
    <property type="protein sequence ID" value="BDA80569.1"/>
    <property type="molecule type" value="Genomic_DNA"/>
</dbReference>
<name>A0ABN6KH31_9LEPT</name>
<reference evidence="1 2" key="1">
    <citation type="submission" date="2021-08" db="EMBL/GenBank/DDBJ databases">
        <title>Complete genome sequence of Leptospira kobayashii strain E30.</title>
        <authorList>
            <person name="Nakao R."/>
            <person name="Nakamura S."/>
            <person name="Masuzawa T."/>
            <person name="Koizumi N."/>
        </authorList>
    </citation>
    <scope>NUCLEOTIDE SEQUENCE [LARGE SCALE GENOMIC DNA]</scope>
    <source>
        <strain evidence="1 2">E30</strain>
    </source>
</reference>
<organism evidence="1 2">
    <name type="scientific">Leptospira kobayashii</name>
    <dbReference type="NCBI Taxonomy" id="1917830"/>
    <lineage>
        <taxon>Bacteria</taxon>
        <taxon>Pseudomonadati</taxon>
        <taxon>Spirochaetota</taxon>
        <taxon>Spirochaetia</taxon>
        <taxon>Leptospirales</taxon>
        <taxon>Leptospiraceae</taxon>
        <taxon>Leptospira</taxon>
    </lineage>
</organism>
<dbReference type="RefSeq" id="WP_135354921.1">
    <property type="nucleotide sequence ID" value="NZ_AP025028.1"/>
</dbReference>
<accession>A0ABN6KH31</accession>
<evidence type="ECO:0000313" key="1">
    <source>
        <dbReference type="EMBL" id="BDA80569.1"/>
    </source>
</evidence>
<sequence length="192" mass="21877">MKKILQSIILLLTVIGCESKQDWRADLEKVNRQEELRMADSKAKIRAHIKDSYTIQNGFSTKEEALLAFLKEAQASYKTDYISLFTPFEQETVVFPNTLGYGTSLDVTPLEDYKKLIQNRQDLGIQRLRESIKGNRLTIKKIVWEKPRTYNKITGYKPGSLEVLADGKSINTDQVKMIFEVGGKYKVGVVAP</sequence>
<dbReference type="Proteomes" id="UP000245263">
    <property type="component" value="Chromosome 1"/>
</dbReference>
<evidence type="ECO:0008006" key="3">
    <source>
        <dbReference type="Google" id="ProtNLM"/>
    </source>
</evidence>
<proteinExistence type="predicted"/>
<gene>
    <name evidence="1" type="ORF">LPTSP3_g34990</name>
</gene>
<evidence type="ECO:0000313" key="2">
    <source>
        <dbReference type="Proteomes" id="UP000245263"/>
    </source>
</evidence>
<dbReference type="PROSITE" id="PS51257">
    <property type="entry name" value="PROKAR_LIPOPROTEIN"/>
    <property type="match status" value="1"/>
</dbReference>